<feature type="compositionally biased region" description="Basic and acidic residues" evidence="1">
    <location>
        <begin position="217"/>
        <end position="228"/>
    </location>
</feature>
<sequence length="238" mass="25205">MEPIGGGGSRGADTQGEEDIDSEEASQDNVETTIAHGSSGLLATYFEIPGDEFPALAAREAEFELTAVVAIDDITRQPLGAAILCTASTDDAYKARYCVAVRSGGSVEASADACGCVACTLRGFGEPRIWFPPSSSAEVGGYSIGRQAEEAEDRYTVDHQSEVAGQSSASSSLSVLPCRIYLRHCMLAAISLGPEAAASFLDHTFLADRRTTLQRHLERNPGIMHEEPPASLVDRYSG</sequence>
<reference evidence="2" key="1">
    <citation type="submission" date="2021-01" db="EMBL/GenBank/DDBJ databases">
        <authorList>
            <person name="Corre E."/>
            <person name="Pelletier E."/>
            <person name="Niang G."/>
            <person name="Scheremetjew M."/>
            <person name="Finn R."/>
            <person name="Kale V."/>
            <person name="Holt S."/>
            <person name="Cochrane G."/>
            <person name="Meng A."/>
            <person name="Brown T."/>
            <person name="Cohen L."/>
        </authorList>
    </citation>
    <scope>NUCLEOTIDE SEQUENCE</scope>
    <source>
        <strain evidence="2">SL-175</strain>
    </source>
</reference>
<feature type="region of interest" description="Disordered" evidence="1">
    <location>
        <begin position="217"/>
        <end position="238"/>
    </location>
</feature>
<proteinExistence type="predicted"/>
<feature type="compositionally biased region" description="Acidic residues" evidence="1">
    <location>
        <begin position="15"/>
        <end position="26"/>
    </location>
</feature>
<accession>A0A7S0SHN1</accession>
<gene>
    <name evidence="2" type="ORF">MANT1106_LOCUS9030</name>
</gene>
<dbReference type="PANTHER" id="PTHR35748">
    <property type="entry name" value="OS05G0358400 PROTEIN"/>
    <property type="match status" value="1"/>
</dbReference>
<name>A0A7S0SHN1_9CHLO</name>
<dbReference type="EMBL" id="HBFC01015379">
    <property type="protein sequence ID" value="CAD8706347.1"/>
    <property type="molecule type" value="Transcribed_RNA"/>
</dbReference>
<dbReference type="PANTHER" id="PTHR35748:SF1">
    <property type="entry name" value="OS05G0358400 PROTEIN"/>
    <property type="match status" value="1"/>
</dbReference>
<organism evidence="2">
    <name type="scientific">Mantoniella antarctica</name>
    <dbReference type="NCBI Taxonomy" id="81844"/>
    <lineage>
        <taxon>Eukaryota</taxon>
        <taxon>Viridiplantae</taxon>
        <taxon>Chlorophyta</taxon>
        <taxon>Mamiellophyceae</taxon>
        <taxon>Mamiellales</taxon>
        <taxon>Mamiellaceae</taxon>
        <taxon>Mantoniella</taxon>
    </lineage>
</organism>
<protein>
    <submittedName>
        <fullName evidence="2">Uncharacterized protein</fullName>
    </submittedName>
</protein>
<feature type="compositionally biased region" description="Gly residues" evidence="1">
    <location>
        <begin position="1"/>
        <end position="10"/>
    </location>
</feature>
<dbReference type="AlphaFoldDB" id="A0A7S0SHN1"/>
<evidence type="ECO:0000313" key="2">
    <source>
        <dbReference type="EMBL" id="CAD8706347.1"/>
    </source>
</evidence>
<feature type="region of interest" description="Disordered" evidence="1">
    <location>
        <begin position="1"/>
        <end position="30"/>
    </location>
</feature>
<evidence type="ECO:0000256" key="1">
    <source>
        <dbReference type="SAM" id="MobiDB-lite"/>
    </source>
</evidence>